<dbReference type="AlphaFoldDB" id="A0A656HHR7"/>
<gene>
    <name evidence="1" type="ORF">Thini_3058</name>
</gene>
<dbReference type="EMBL" id="JH651384">
    <property type="protein sequence ID" value="EIJ35584.1"/>
    <property type="molecule type" value="Genomic_DNA"/>
</dbReference>
<accession>A0A656HHR7</accession>
<evidence type="ECO:0000313" key="2">
    <source>
        <dbReference type="Proteomes" id="UP000005317"/>
    </source>
</evidence>
<name>A0A656HHR7_THINJ</name>
<dbReference type="RefSeq" id="WP_002709484.1">
    <property type="nucleotide sequence ID" value="NZ_JH651384.1"/>
</dbReference>
<sequence length="415" mass="44238">MVGEVDLDQSEMSLGQEKVQLESDISLLQGQIDSGVREAGLADRLAQLKTRLAEISGMETLIAEEKKSRMKNILSSIKTQRAFSSVREIKENLDSLSVARGQEGTVTLAANTDGFALLRSKKPLLALLVEVADALTSLCAQTGAVLLTEVEREQAQSARFVARRLEELNGRLKKLVGNKPGAATASSTTRGGPPALAPSVAPAAVSSVFAGAQLLGLSLETLNSMARMLRTDRDIGVYDAGAEAMTLLAYLLEARGKVAAAGSVAGGQLLLDEAFVLLEQLGVLQGLAEAAREMQEQGATDALLKSALESADSLLAALNPASQPEAFWSQVKGQALASAIHDRERLLVELKAQTIQVTEKKWYRGQRIYATGEVQVAYRVFKADDSLKTSGVLLKASRMDAAQISSLEAMEWGSQ</sequence>
<dbReference type="OrthoDB" id="9878203at2"/>
<evidence type="ECO:0000313" key="1">
    <source>
        <dbReference type="EMBL" id="EIJ35584.1"/>
    </source>
</evidence>
<organism evidence="1 2">
    <name type="scientific">Thiothrix nivea (strain ATCC 35100 / DSM 5205 / JP2)</name>
    <dbReference type="NCBI Taxonomy" id="870187"/>
    <lineage>
        <taxon>Bacteria</taxon>
        <taxon>Pseudomonadati</taxon>
        <taxon>Pseudomonadota</taxon>
        <taxon>Gammaproteobacteria</taxon>
        <taxon>Thiotrichales</taxon>
        <taxon>Thiotrichaceae</taxon>
        <taxon>Thiothrix</taxon>
    </lineage>
</organism>
<proteinExistence type="predicted"/>
<keyword evidence="2" id="KW-1185">Reference proteome</keyword>
<reference evidence="2" key="1">
    <citation type="journal article" date="2011" name="Stand. Genomic Sci.">
        <title>Genome sequence of the filamentous, gliding Thiothrix nivea neotype strain (JP2(T)).</title>
        <authorList>
            <person name="Lapidus A."/>
            <person name="Nolan M."/>
            <person name="Lucas S."/>
            <person name="Glavina Del Rio T."/>
            <person name="Tice H."/>
            <person name="Cheng J.F."/>
            <person name="Tapia R."/>
            <person name="Han C."/>
            <person name="Goodwin L."/>
            <person name="Pitluck S."/>
            <person name="Liolios K."/>
            <person name="Pagani I."/>
            <person name="Ivanova N."/>
            <person name="Huntemann M."/>
            <person name="Mavromatis K."/>
            <person name="Mikhailova N."/>
            <person name="Pati A."/>
            <person name="Chen A."/>
            <person name="Palaniappan K."/>
            <person name="Land M."/>
            <person name="Brambilla E.M."/>
            <person name="Rohde M."/>
            <person name="Abt B."/>
            <person name="Verbarg S."/>
            <person name="Goker M."/>
            <person name="Bristow J."/>
            <person name="Eisen J.A."/>
            <person name="Markowitz V."/>
            <person name="Hugenholtz P."/>
            <person name="Kyrpides N.C."/>
            <person name="Klenk H.P."/>
            <person name="Woyke T."/>
        </authorList>
    </citation>
    <scope>NUCLEOTIDE SEQUENCE [LARGE SCALE GENOMIC DNA]</scope>
    <source>
        <strain evidence="2">ATCC 35100 / DSM 5205 / JP2</strain>
    </source>
</reference>
<protein>
    <submittedName>
        <fullName evidence="1">Uncharacterized protein</fullName>
    </submittedName>
</protein>
<dbReference type="Proteomes" id="UP000005317">
    <property type="component" value="Unassembled WGS sequence"/>
</dbReference>